<dbReference type="Proteomes" id="UP000828390">
    <property type="component" value="Unassembled WGS sequence"/>
</dbReference>
<protein>
    <submittedName>
        <fullName evidence="1">Uncharacterized protein</fullName>
    </submittedName>
</protein>
<evidence type="ECO:0000313" key="2">
    <source>
        <dbReference type="Proteomes" id="UP000828390"/>
    </source>
</evidence>
<dbReference type="EMBL" id="JAIWYP010000003">
    <property type="protein sequence ID" value="KAH3846481.1"/>
    <property type="molecule type" value="Genomic_DNA"/>
</dbReference>
<proteinExistence type="predicted"/>
<evidence type="ECO:0000313" key="1">
    <source>
        <dbReference type="EMBL" id="KAH3846481.1"/>
    </source>
</evidence>
<keyword evidence="2" id="KW-1185">Reference proteome</keyword>
<comment type="caution">
    <text evidence="1">The sequence shown here is derived from an EMBL/GenBank/DDBJ whole genome shotgun (WGS) entry which is preliminary data.</text>
</comment>
<gene>
    <name evidence="1" type="ORF">DPMN_088782</name>
</gene>
<dbReference type="AlphaFoldDB" id="A0A9D4QWQ3"/>
<accession>A0A9D4QWQ3</accession>
<reference evidence="1" key="1">
    <citation type="journal article" date="2019" name="bioRxiv">
        <title>The Genome of the Zebra Mussel, Dreissena polymorpha: A Resource for Invasive Species Research.</title>
        <authorList>
            <person name="McCartney M.A."/>
            <person name="Auch B."/>
            <person name="Kono T."/>
            <person name="Mallez S."/>
            <person name="Zhang Y."/>
            <person name="Obille A."/>
            <person name="Becker A."/>
            <person name="Abrahante J.E."/>
            <person name="Garbe J."/>
            <person name="Badalamenti J.P."/>
            <person name="Herman A."/>
            <person name="Mangelson H."/>
            <person name="Liachko I."/>
            <person name="Sullivan S."/>
            <person name="Sone E.D."/>
            <person name="Koren S."/>
            <person name="Silverstein K.A.T."/>
            <person name="Beckman K.B."/>
            <person name="Gohl D.M."/>
        </authorList>
    </citation>
    <scope>NUCLEOTIDE SEQUENCE</scope>
    <source>
        <strain evidence="1">Duluth1</strain>
        <tissue evidence="1">Whole animal</tissue>
    </source>
</reference>
<sequence length="218" mass="24941">MFFNKPQAINTTNLRIKFHEVWAINVTSRVLTSKAALPPGGHIFQQTETIFKRSLAIIKTNVQTKFLSDKNWAINVTPRVLTRKTAPPPGGHVFLPIQTIFKLNRRIHETNVLTKFHEDWTTNRHIEKTAPAPGSHFHDDWAKIVTFIVFTRNTAPPPGGHVFQWTETIFEINQHIIKTNIVTNLELYWTINGASRVFTRQMLTTDAQLTKGDHNSSP</sequence>
<organism evidence="1 2">
    <name type="scientific">Dreissena polymorpha</name>
    <name type="common">Zebra mussel</name>
    <name type="synonym">Mytilus polymorpha</name>
    <dbReference type="NCBI Taxonomy" id="45954"/>
    <lineage>
        <taxon>Eukaryota</taxon>
        <taxon>Metazoa</taxon>
        <taxon>Spiralia</taxon>
        <taxon>Lophotrochozoa</taxon>
        <taxon>Mollusca</taxon>
        <taxon>Bivalvia</taxon>
        <taxon>Autobranchia</taxon>
        <taxon>Heteroconchia</taxon>
        <taxon>Euheterodonta</taxon>
        <taxon>Imparidentia</taxon>
        <taxon>Neoheterodontei</taxon>
        <taxon>Myida</taxon>
        <taxon>Dreissenoidea</taxon>
        <taxon>Dreissenidae</taxon>
        <taxon>Dreissena</taxon>
    </lineage>
</organism>
<reference evidence="1" key="2">
    <citation type="submission" date="2020-11" db="EMBL/GenBank/DDBJ databases">
        <authorList>
            <person name="McCartney M.A."/>
            <person name="Auch B."/>
            <person name="Kono T."/>
            <person name="Mallez S."/>
            <person name="Becker A."/>
            <person name="Gohl D.M."/>
            <person name="Silverstein K.A.T."/>
            <person name="Koren S."/>
            <person name="Bechman K.B."/>
            <person name="Herman A."/>
            <person name="Abrahante J.E."/>
            <person name="Garbe J."/>
        </authorList>
    </citation>
    <scope>NUCLEOTIDE SEQUENCE</scope>
    <source>
        <strain evidence="1">Duluth1</strain>
        <tissue evidence="1">Whole animal</tissue>
    </source>
</reference>
<name>A0A9D4QWQ3_DREPO</name>